<feature type="transmembrane region" description="Helical" evidence="1">
    <location>
        <begin position="94"/>
        <end position="116"/>
    </location>
</feature>
<dbReference type="AlphaFoldDB" id="A0A195EUS4"/>
<keyword evidence="1" id="KW-0812">Transmembrane</keyword>
<reference evidence="2 3" key="1">
    <citation type="submission" date="2016-03" db="EMBL/GenBank/DDBJ databases">
        <title>Trachymyrmex septentrionalis WGS genome.</title>
        <authorList>
            <person name="Nygaard S."/>
            <person name="Hu H."/>
            <person name="Boomsma J."/>
            <person name="Zhang G."/>
        </authorList>
    </citation>
    <scope>NUCLEOTIDE SEQUENCE [LARGE SCALE GENOMIC DNA]</scope>
    <source>
        <strain evidence="2">Tsep2-gDNA-1</strain>
        <tissue evidence="2">Whole body</tissue>
    </source>
</reference>
<organism evidence="2 3">
    <name type="scientific">Trachymyrmex septentrionalis</name>
    <dbReference type="NCBI Taxonomy" id="34720"/>
    <lineage>
        <taxon>Eukaryota</taxon>
        <taxon>Metazoa</taxon>
        <taxon>Ecdysozoa</taxon>
        <taxon>Arthropoda</taxon>
        <taxon>Hexapoda</taxon>
        <taxon>Insecta</taxon>
        <taxon>Pterygota</taxon>
        <taxon>Neoptera</taxon>
        <taxon>Endopterygota</taxon>
        <taxon>Hymenoptera</taxon>
        <taxon>Apocrita</taxon>
        <taxon>Aculeata</taxon>
        <taxon>Formicoidea</taxon>
        <taxon>Formicidae</taxon>
        <taxon>Myrmicinae</taxon>
        <taxon>Trachymyrmex</taxon>
    </lineage>
</organism>
<evidence type="ECO:0000313" key="2">
    <source>
        <dbReference type="EMBL" id="KYN31998.1"/>
    </source>
</evidence>
<sequence>AKIGSVVGNSLAGISAFSCTTLSGKGTSLDIIFSKIIVEASSIFSSETLTLLVILSVVLSCIISCSASTFSLSVKSVTASTPIFSETCSCNCRLFSVVSEVVSSLLSVIVLSVVTVSKLDNMLNVFVIEANILSLSTCSVTFSLLSSTISLALSSNFSVCSTFSNDSFSDLLLPSSTEIPSLFTVSKVDVAQNSISTLRPAREDDIFNDSRLTKFDDGGYHARYLATDAASDAEMASAARNDERRRMPAMEV</sequence>
<feature type="transmembrane region" description="Helical" evidence="1">
    <location>
        <begin position="122"/>
        <end position="145"/>
    </location>
</feature>
<keyword evidence="3" id="KW-1185">Reference proteome</keyword>
<evidence type="ECO:0000313" key="3">
    <source>
        <dbReference type="Proteomes" id="UP000078541"/>
    </source>
</evidence>
<protein>
    <submittedName>
        <fullName evidence="2">Uncharacterized protein</fullName>
    </submittedName>
</protein>
<name>A0A195EUS4_9HYME</name>
<evidence type="ECO:0000256" key="1">
    <source>
        <dbReference type="SAM" id="Phobius"/>
    </source>
</evidence>
<proteinExistence type="predicted"/>
<dbReference type="Proteomes" id="UP000078541">
    <property type="component" value="Unassembled WGS sequence"/>
</dbReference>
<accession>A0A195EUS4</accession>
<keyword evidence="1" id="KW-1133">Transmembrane helix</keyword>
<dbReference type="EMBL" id="KQ981958">
    <property type="protein sequence ID" value="KYN31998.1"/>
    <property type="molecule type" value="Genomic_DNA"/>
</dbReference>
<gene>
    <name evidence="2" type="ORF">ALC56_13751</name>
</gene>
<feature type="non-terminal residue" evidence="2">
    <location>
        <position position="1"/>
    </location>
</feature>
<feature type="transmembrane region" description="Helical" evidence="1">
    <location>
        <begin position="51"/>
        <end position="74"/>
    </location>
</feature>
<keyword evidence="1" id="KW-0472">Membrane</keyword>